<accession>A0A8J1U4X4</accession>
<dbReference type="Pfam" id="PF01582">
    <property type="entry name" value="TIR"/>
    <property type="match status" value="1"/>
</dbReference>
<dbReference type="InterPro" id="IPR042342">
    <property type="entry name" value="TTC22"/>
</dbReference>
<keyword evidence="2" id="KW-1185">Reference proteome</keyword>
<dbReference type="Proteomes" id="UP000749559">
    <property type="component" value="Unassembled WGS sequence"/>
</dbReference>
<dbReference type="GO" id="GO:0007165">
    <property type="term" value="P:signal transduction"/>
    <property type="evidence" value="ECO:0007669"/>
    <property type="project" value="InterPro"/>
</dbReference>
<gene>
    <name evidence="1" type="ORF">OFUS_LOCUS19331</name>
</gene>
<dbReference type="OrthoDB" id="6039373at2759"/>
<dbReference type="PROSITE" id="PS50104">
    <property type="entry name" value="TIR"/>
    <property type="match status" value="1"/>
</dbReference>
<comment type="caution">
    <text evidence="1">The sequence shown here is derived from an EMBL/GenBank/DDBJ whole genome shotgun (WGS) entry which is preliminary data.</text>
</comment>
<name>A0A8J1U4X4_OWEFU</name>
<evidence type="ECO:0000313" key="2">
    <source>
        <dbReference type="Proteomes" id="UP000749559"/>
    </source>
</evidence>
<dbReference type="AlphaFoldDB" id="A0A8J1U4X4"/>
<sequence length="304" mass="34930">MPNSTYIKKTTTIYLLRLRRVAPSLIMDSRNDLNEQVQEGMLPILPNGKNWHVFLVSASKDRTFARNFSAQMEAFSFRTMLHERDYIPGVTVISNIQMAIRKSKGMILILTENFEVSNWCKYEAQQGVQEMINSNGEFKVIAVRSGIREVPSYLKWLPTFESNNPHLVDLIVAYMNGDENILERQTNPDEETHRGVVVTHQHIHNTYNFNNVDGMVHIGDNSIQNVSARELALYLQGATIQKDLTRAIEMTDKTINRSLVVTQDTQDGESSRLAIGCEANDASYILSNDVQEPWYSWFIYWFNE</sequence>
<dbReference type="InterPro" id="IPR000157">
    <property type="entry name" value="TIR_dom"/>
</dbReference>
<protein>
    <submittedName>
        <fullName evidence="1">Uncharacterized protein</fullName>
    </submittedName>
</protein>
<reference evidence="1" key="1">
    <citation type="submission" date="2022-03" db="EMBL/GenBank/DDBJ databases">
        <authorList>
            <person name="Martin C."/>
        </authorList>
    </citation>
    <scope>NUCLEOTIDE SEQUENCE</scope>
</reference>
<evidence type="ECO:0000313" key="1">
    <source>
        <dbReference type="EMBL" id="CAH1794669.1"/>
    </source>
</evidence>
<organism evidence="1 2">
    <name type="scientific">Owenia fusiformis</name>
    <name type="common">Polychaete worm</name>
    <dbReference type="NCBI Taxonomy" id="6347"/>
    <lineage>
        <taxon>Eukaryota</taxon>
        <taxon>Metazoa</taxon>
        <taxon>Spiralia</taxon>
        <taxon>Lophotrochozoa</taxon>
        <taxon>Annelida</taxon>
        <taxon>Polychaeta</taxon>
        <taxon>Sedentaria</taxon>
        <taxon>Canalipalpata</taxon>
        <taxon>Sabellida</taxon>
        <taxon>Oweniida</taxon>
        <taxon>Oweniidae</taxon>
        <taxon>Owenia</taxon>
    </lineage>
</organism>
<dbReference type="InterPro" id="IPR035897">
    <property type="entry name" value="Toll_tir_struct_dom_sf"/>
</dbReference>
<dbReference type="PANTHER" id="PTHR16253">
    <property type="entry name" value="TETRATRICOPEPTIDE REPEAT PROTEIN 22"/>
    <property type="match status" value="1"/>
</dbReference>
<dbReference type="EMBL" id="CAIIXF020000009">
    <property type="protein sequence ID" value="CAH1794669.1"/>
    <property type="molecule type" value="Genomic_DNA"/>
</dbReference>
<proteinExistence type="predicted"/>
<dbReference type="PANTHER" id="PTHR16253:SF0">
    <property type="entry name" value="TETRATRICOPEPTIDE REPEAT PROTEIN 22"/>
    <property type="match status" value="1"/>
</dbReference>
<dbReference type="Gene3D" id="3.40.50.10140">
    <property type="entry name" value="Toll/interleukin-1 receptor homology (TIR) domain"/>
    <property type="match status" value="1"/>
</dbReference>
<dbReference type="SUPFAM" id="SSF52200">
    <property type="entry name" value="Toll/Interleukin receptor TIR domain"/>
    <property type="match status" value="1"/>
</dbReference>